<evidence type="ECO:0000313" key="2">
    <source>
        <dbReference type="EMBL" id="OAA80160.1"/>
    </source>
</evidence>
<name>A0A168J9H2_CORDF</name>
<sequence length="510" mass="55944">MPTATYSPEPTPSDDGRSFSRGEADDRIYPVHTLDGAKYQHCILTLFIRFNDILDAEKIRTSLVKLLEIDDWRKLGGRFRIKGDKGAALCGDGNESSLAGKTLEIHVPNEFTAERPAIQFAHEAHDLSIFDHVLGQQLPQTSDDGVALSPPLNDLRLCGLGPGFPTTMADLVDKDAPQLSFKVIGFTDATVLAVTFSHSTWDISGLQGFMKSLELVLDGREDEVLPMLGARTDVLSEMVAQQDDSCLDLGLVTLPGQAKAAKEPRVPKAALEERIIRVPLHIFERMRDLVARENPDEDQDALTTYQLDELFLGLIVRQIARAQPAPRALQLMNIYNARLLVPQLGGAEGIYSQNLVLPSPLPLSHETATGPIAPIALAQRDNFAQAAVPQNITRSLWTVLSAIKADMDITALTDNGDEEDSILVNNLVRLSNYIDVDLSAAVVRQGEKSQTRRNGLGTADLCFLTLPGNSYGMMRVTTLGSYNGNACWMFGELPARAWELIYEALDELEL</sequence>
<dbReference type="Proteomes" id="UP000076881">
    <property type="component" value="Unassembled WGS sequence"/>
</dbReference>
<organism evidence="2 3">
    <name type="scientific">Akanthomyces lecanii RCEF 1005</name>
    <dbReference type="NCBI Taxonomy" id="1081108"/>
    <lineage>
        <taxon>Eukaryota</taxon>
        <taxon>Fungi</taxon>
        <taxon>Dikarya</taxon>
        <taxon>Ascomycota</taxon>
        <taxon>Pezizomycotina</taxon>
        <taxon>Sordariomycetes</taxon>
        <taxon>Hypocreomycetidae</taxon>
        <taxon>Hypocreales</taxon>
        <taxon>Cordycipitaceae</taxon>
        <taxon>Akanthomyces</taxon>
        <taxon>Cordyceps confragosa</taxon>
    </lineage>
</organism>
<dbReference type="GO" id="GO:0016740">
    <property type="term" value="F:transferase activity"/>
    <property type="evidence" value="ECO:0007669"/>
    <property type="project" value="UniProtKB-KW"/>
</dbReference>
<comment type="caution">
    <text evidence="2">The sequence shown here is derived from an EMBL/GenBank/DDBJ whole genome shotgun (WGS) entry which is preliminary data.</text>
</comment>
<evidence type="ECO:0000313" key="3">
    <source>
        <dbReference type="Proteomes" id="UP000076881"/>
    </source>
</evidence>
<keyword evidence="2" id="KW-0808">Transferase</keyword>
<accession>A0A168J9H2</accession>
<dbReference type="OrthoDB" id="21502at2759"/>
<protein>
    <submittedName>
        <fullName evidence="2">Chloramphenicol acetyltransferase-like domain protein</fullName>
    </submittedName>
</protein>
<feature type="region of interest" description="Disordered" evidence="1">
    <location>
        <begin position="1"/>
        <end position="22"/>
    </location>
</feature>
<dbReference type="AlphaFoldDB" id="A0A168J9H2"/>
<dbReference type="InterPro" id="IPR023213">
    <property type="entry name" value="CAT-like_dom_sf"/>
</dbReference>
<evidence type="ECO:0000256" key="1">
    <source>
        <dbReference type="SAM" id="MobiDB-lite"/>
    </source>
</evidence>
<keyword evidence="3" id="KW-1185">Reference proteome</keyword>
<dbReference type="EMBL" id="AZHF01000002">
    <property type="protein sequence ID" value="OAA80160.1"/>
    <property type="molecule type" value="Genomic_DNA"/>
</dbReference>
<dbReference type="Gene3D" id="3.30.559.10">
    <property type="entry name" value="Chloramphenicol acetyltransferase-like domain"/>
    <property type="match status" value="1"/>
</dbReference>
<reference evidence="2 3" key="1">
    <citation type="journal article" date="2016" name="Genome Biol. Evol.">
        <title>Divergent and convergent evolution of fungal pathogenicity.</title>
        <authorList>
            <person name="Shang Y."/>
            <person name="Xiao G."/>
            <person name="Zheng P."/>
            <person name="Cen K."/>
            <person name="Zhan S."/>
            <person name="Wang C."/>
        </authorList>
    </citation>
    <scope>NUCLEOTIDE SEQUENCE [LARGE SCALE GENOMIC DNA]</scope>
    <source>
        <strain evidence="2 3">RCEF 1005</strain>
    </source>
</reference>
<gene>
    <name evidence="2" type="ORF">LEL_03646</name>
</gene>
<proteinExistence type="predicted"/>